<dbReference type="InterPro" id="IPR001375">
    <property type="entry name" value="Peptidase_S9_cat"/>
</dbReference>
<organism evidence="3 4">
    <name type="scientific">Chryseobacterium tructae</name>
    <dbReference type="NCBI Taxonomy" id="1037380"/>
    <lineage>
        <taxon>Bacteria</taxon>
        <taxon>Pseudomonadati</taxon>
        <taxon>Bacteroidota</taxon>
        <taxon>Flavobacteriia</taxon>
        <taxon>Flavobacteriales</taxon>
        <taxon>Weeksellaceae</taxon>
        <taxon>Chryseobacterium group</taxon>
        <taxon>Chryseobacterium</taxon>
    </lineage>
</organism>
<name>A0ABV7Y2Y9_9FLAO</name>
<dbReference type="GO" id="GO:0016787">
    <property type="term" value="F:hydrolase activity"/>
    <property type="evidence" value="ECO:0007669"/>
    <property type="project" value="UniProtKB-KW"/>
</dbReference>
<dbReference type="EC" id="3.4.-.-" evidence="3"/>
<dbReference type="PANTHER" id="PTHR42776">
    <property type="entry name" value="SERINE PEPTIDASE S9 FAMILY MEMBER"/>
    <property type="match status" value="1"/>
</dbReference>
<dbReference type="EMBL" id="JBHRYO010000002">
    <property type="protein sequence ID" value="MFC3758560.1"/>
    <property type="molecule type" value="Genomic_DNA"/>
</dbReference>
<proteinExistence type="predicted"/>
<protein>
    <submittedName>
        <fullName evidence="3">Alpha/beta hydrolase family protein</fullName>
        <ecNumber evidence="3">3.4.-.-</ecNumber>
    </submittedName>
</protein>
<dbReference type="RefSeq" id="WP_290300513.1">
    <property type="nucleotide sequence ID" value="NZ_JAUFQR010000001.1"/>
</dbReference>
<dbReference type="PANTHER" id="PTHR42776:SF27">
    <property type="entry name" value="DIPEPTIDYL PEPTIDASE FAMILY MEMBER 6"/>
    <property type="match status" value="1"/>
</dbReference>
<keyword evidence="4" id="KW-1185">Reference proteome</keyword>
<keyword evidence="1 3" id="KW-0378">Hydrolase</keyword>
<dbReference type="SUPFAM" id="SSF82171">
    <property type="entry name" value="DPP6 N-terminal domain-like"/>
    <property type="match status" value="1"/>
</dbReference>
<dbReference type="SUPFAM" id="SSF53474">
    <property type="entry name" value="alpha/beta-Hydrolases"/>
    <property type="match status" value="1"/>
</dbReference>
<evidence type="ECO:0000313" key="3">
    <source>
        <dbReference type="EMBL" id="MFC3758560.1"/>
    </source>
</evidence>
<accession>A0ABV7Y2Y9</accession>
<evidence type="ECO:0000256" key="1">
    <source>
        <dbReference type="ARBA" id="ARBA00022801"/>
    </source>
</evidence>
<reference evidence="4" key="1">
    <citation type="journal article" date="2019" name="Int. J. Syst. Evol. Microbiol.">
        <title>The Global Catalogue of Microorganisms (GCM) 10K type strain sequencing project: providing services to taxonomists for standard genome sequencing and annotation.</title>
        <authorList>
            <consortium name="The Broad Institute Genomics Platform"/>
            <consortium name="The Broad Institute Genome Sequencing Center for Infectious Disease"/>
            <person name="Wu L."/>
            <person name="Ma J."/>
        </authorList>
    </citation>
    <scope>NUCLEOTIDE SEQUENCE [LARGE SCALE GENOMIC DNA]</scope>
    <source>
        <strain evidence="4">CECT 7798</strain>
    </source>
</reference>
<feature type="domain" description="Peptidase S9 prolyl oligopeptidase catalytic" evidence="2">
    <location>
        <begin position="637"/>
        <end position="809"/>
    </location>
</feature>
<dbReference type="InterPro" id="IPR029058">
    <property type="entry name" value="AB_hydrolase_fold"/>
</dbReference>
<evidence type="ECO:0000313" key="4">
    <source>
        <dbReference type="Proteomes" id="UP001595735"/>
    </source>
</evidence>
<dbReference type="Proteomes" id="UP001595735">
    <property type="component" value="Unassembled WGS sequence"/>
</dbReference>
<dbReference type="Gene3D" id="3.40.50.1820">
    <property type="entry name" value="alpha/beta hydrolase"/>
    <property type="match status" value="1"/>
</dbReference>
<gene>
    <name evidence="3" type="ORF">ACFONJ_21475</name>
</gene>
<evidence type="ECO:0000259" key="2">
    <source>
        <dbReference type="Pfam" id="PF00326"/>
    </source>
</evidence>
<sequence>MKAILIGVSLIFFCLLHSQNKDQVIPDSLQRHYYNVSFPRISPNEQYITFNKAYDRSSDTVVLINRNNRDSVIFESGKVLANSINFTSNNNLMMRHGKNFQLLILPSLEMKVWEDVRNYYWLPDVKLILILQERKLKILNENGEENNVVNNVISVDKIDDVLYFITEEDKKKYSLYEWNLKQNKKIYSSSNSKIEVKYRDQDGLFILEQDENSKKGQLIYMSSTDHKLFLCNDFMDSVNFSEISKLNDGKYFIHFFPELKSRSKDEVEVWYGNDNKIQTKFYEDYIGKYFIWSPREEYSYEILNERLTHHAFIGNNRYLLSFDPYYQHDYTKRFQTFNLHRYDTLLDKYDFMINSGSMVFSDDAGKWILTYQNKEKWILYEVGTLNSYEIQLDTHENAYFSKDGKRILFEGMGELFEYDIQKKKLNRFPLKPGFRAKIKNGTMQNVSSSYNIYRSSYDASNPVIIELYDRDQIKNAWMSFNGKEAKDIIDVTDDDITAVDWNEGVKKLLYVKSNINKPPQLILKKHQKEEIVYKSNSLDKEAKNIFSKTILYKNSQGQSLQGILFYPVNFKEGKQYPMIVTIYQKLRYMKNKYLVDGIGMNPPTEGINVRNLLRKGYFVYMPDIVFDSCGTGRSALDCVTSAMNALQGYGFIDFKKVALIGHSHGGYETNFIATQSNLFATYISGAGNSDLVRSYHSFNYNFNRPFFWQFEDGQYEMPGSFVKNKMIYIDNSPIYHAERVQKPILLWTGKKDYNIFWEQTMEFYLGLRRNHKKVVALFYPNDEHSLSKNNNRIDLYSRISDWLDFYLKNKSVKWIDKMME</sequence>
<dbReference type="Pfam" id="PF00326">
    <property type="entry name" value="Peptidase_S9"/>
    <property type="match status" value="1"/>
</dbReference>
<comment type="caution">
    <text evidence="3">The sequence shown here is derived from an EMBL/GenBank/DDBJ whole genome shotgun (WGS) entry which is preliminary data.</text>
</comment>